<comment type="caution">
    <text evidence="2">The sequence shown here is derived from an EMBL/GenBank/DDBJ whole genome shotgun (WGS) entry which is preliminary data.</text>
</comment>
<feature type="compositionally biased region" description="Basic and acidic residues" evidence="1">
    <location>
        <begin position="29"/>
        <end position="40"/>
    </location>
</feature>
<evidence type="ECO:0000313" key="2">
    <source>
        <dbReference type="EMBL" id="MBM7702834.1"/>
    </source>
</evidence>
<accession>A0ABS2QTM7</accession>
<gene>
    <name evidence="2" type="ORF">JOC83_001681</name>
</gene>
<feature type="region of interest" description="Disordered" evidence="1">
    <location>
        <begin position="27"/>
        <end position="56"/>
    </location>
</feature>
<dbReference type="Proteomes" id="UP000809829">
    <property type="component" value="Unassembled WGS sequence"/>
</dbReference>
<evidence type="ECO:0000313" key="3">
    <source>
        <dbReference type="Proteomes" id="UP000809829"/>
    </source>
</evidence>
<keyword evidence="3" id="KW-1185">Reference proteome</keyword>
<reference evidence="2 3" key="1">
    <citation type="submission" date="2021-01" db="EMBL/GenBank/DDBJ databases">
        <title>Genomic Encyclopedia of Type Strains, Phase IV (KMG-IV): sequencing the most valuable type-strain genomes for metagenomic binning, comparative biology and taxonomic classification.</title>
        <authorList>
            <person name="Goeker M."/>
        </authorList>
    </citation>
    <scope>NUCLEOTIDE SEQUENCE [LARGE SCALE GENOMIC DNA]</scope>
    <source>
        <strain evidence="2 3">DSM 104297</strain>
    </source>
</reference>
<organism evidence="2 3">
    <name type="scientific">Priestia iocasae</name>
    <dbReference type="NCBI Taxonomy" id="2291674"/>
    <lineage>
        <taxon>Bacteria</taxon>
        <taxon>Bacillati</taxon>
        <taxon>Bacillota</taxon>
        <taxon>Bacilli</taxon>
        <taxon>Bacillales</taxon>
        <taxon>Bacillaceae</taxon>
        <taxon>Priestia</taxon>
    </lineage>
</organism>
<proteinExistence type="predicted"/>
<sequence>MLDLVIGLVLLAIGGWCLVKAFQRSPRLKARDEHDEKNSTDESSSPSNHSSNGPGI</sequence>
<dbReference type="RefSeq" id="WP_205186168.1">
    <property type="nucleotide sequence ID" value="NZ_JAFBFC010000003.1"/>
</dbReference>
<evidence type="ECO:0000256" key="1">
    <source>
        <dbReference type="SAM" id="MobiDB-lite"/>
    </source>
</evidence>
<protein>
    <submittedName>
        <fullName evidence="2">Uncharacterized protein</fullName>
    </submittedName>
</protein>
<dbReference type="EMBL" id="JAFBFC010000003">
    <property type="protein sequence ID" value="MBM7702834.1"/>
    <property type="molecule type" value="Genomic_DNA"/>
</dbReference>
<feature type="compositionally biased region" description="Low complexity" evidence="1">
    <location>
        <begin position="43"/>
        <end position="56"/>
    </location>
</feature>
<name>A0ABS2QTM7_9BACI</name>